<dbReference type="Proteomes" id="UP000428330">
    <property type="component" value="Chromosome"/>
</dbReference>
<organism evidence="4 5">
    <name type="scientific">Roseovarius faecimaris</name>
    <dbReference type="NCBI Taxonomy" id="2494550"/>
    <lineage>
        <taxon>Bacteria</taxon>
        <taxon>Pseudomonadati</taxon>
        <taxon>Pseudomonadota</taxon>
        <taxon>Alphaproteobacteria</taxon>
        <taxon>Rhodobacterales</taxon>
        <taxon>Roseobacteraceae</taxon>
        <taxon>Roseovarius</taxon>
    </lineage>
</organism>
<evidence type="ECO:0000256" key="2">
    <source>
        <dbReference type="PIRNR" id="PIRNR016661"/>
    </source>
</evidence>
<gene>
    <name evidence="4" type="ORF">EI983_15345</name>
</gene>
<evidence type="ECO:0000313" key="5">
    <source>
        <dbReference type="Proteomes" id="UP000428330"/>
    </source>
</evidence>
<dbReference type="GO" id="GO:0015225">
    <property type="term" value="F:biotin transmembrane transporter activity"/>
    <property type="evidence" value="ECO:0007669"/>
    <property type="project" value="UniProtKB-UniRule"/>
</dbReference>
<keyword evidence="2" id="KW-0813">Transport</keyword>
<feature type="transmembrane region" description="Helical" evidence="3">
    <location>
        <begin position="12"/>
        <end position="37"/>
    </location>
</feature>
<dbReference type="Pfam" id="PF02632">
    <property type="entry name" value="BioY"/>
    <property type="match status" value="1"/>
</dbReference>
<name>A0A6I6IY62_9RHOB</name>
<accession>A0A6I6IY62</accession>
<dbReference type="InterPro" id="IPR003784">
    <property type="entry name" value="BioY"/>
</dbReference>
<evidence type="ECO:0000256" key="3">
    <source>
        <dbReference type="SAM" id="Phobius"/>
    </source>
</evidence>
<dbReference type="GO" id="GO:0005886">
    <property type="term" value="C:plasma membrane"/>
    <property type="evidence" value="ECO:0007669"/>
    <property type="project" value="UniProtKB-SubCell"/>
</dbReference>
<dbReference type="AlphaFoldDB" id="A0A6I6IY62"/>
<keyword evidence="2" id="KW-1003">Cell membrane</keyword>
<dbReference type="PIRSF" id="PIRSF016661">
    <property type="entry name" value="BioY"/>
    <property type="match status" value="1"/>
</dbReference>
<feature type="transmembrane region" description="Helical" evidence="3">
    <location>
        <begin position="91"/>
        <end position="113"/>
    </location>
</feature>
<dbReference type="PANTHER" id="PTHR34295">
    <property type="entry name" value="BIOTIN TRANSPORTER BIOY"/>
    <property type="match status" value="1"/>
</dbReference>
<feature type="transmembrane region" description="Helical" evidence="3">
    <location>
        <begin position="133"/>
        <end position="150"/>
    </location>
</feature>
<keyword evidence="5" id="KW-1185">Reference proteome</keyword>
<feature type="transmembrane region" description="Helical" evidence="3">
    <location>
        <begin position="57"/>
        <end position="79"/>
    </location>
</feature>
<dbReference type="Gene3D" id="1.10.1760.20">
    <property type="match status" value="1"/>
</dbReference>
<dbReference type="PANTHER" id="PTHR34295:SF1">
    <property type="entry name" value="BIOTIN TRANSPORTER BIOY"/>
    <property type="match status" value="1"/>
</dbReference>
<evidence type="ECO:0000313" key="4">
    <source>
        <dbReference type="EMBL" id="QGY00438.1"/>
    </source>
</evidence>
<evidence type="ECO:0000256" key="1">
    <source>
        <dbReference type="ARBA" id="ARBA00010692"/>
    </source>
</evidence>
<sequence>MSIPMFPVPMTLQTLAISLIGLTFGTRLAAFTVLAYLAQGALGFPVFANGGAGLVKLFGPTSGFLFGFVAMAFLTGWLVERGLSGGVLRLSVAAFVPATVLYVPGVLGLWLVTPLDLSSAIMVGAVPFLLGDVVKALLAAFVVAGGARLLKSFGSLIH</sequence>
<keyword evidence="2 3" id="KW-0472">Membrane</keyword>
<comment type="subcellular location">
    <subcellularLocation>
        <location evidence="2">Cell membrane</location>
        <topology evidence="2">Multi-pass membrane protein</topology>
    </subcellularLocation>
</comment>
<keyword evidence="3" id="KW-1133">Transmembrane helix</keyword>
<comment type="similarity">
    <text evidence="1 2">Belongs to the BioY family.</text>
</comment>
<dbReference type="EMBL" id="CP034348">
    <property type="protein sequence ID" value="QGY00438.1"/>
    <property type="molecule type" value="Genomic_DNA"/>
</dbReference>
<keyword evidence="3" id="KW-0812">Transmembrane</keyword>
<dbReference type="OrthoDB" id="9803495at2"/>
<proteinExistence type="inferred from homology"/>
<reference evidence="5" key="1">
    <citation type="submission" date="2018-12" db="EMBL/GenBank/DDBJ databases">
        <title>Complete genome sequence of Roseovarius sp. MME-070.</title>
        <authorList>
            <person name="Nam Y.-D."/>
            <person name="Kang J."/>
            <person name="Chung W.-H."/>
            <person name="Park Y.S."/>
        </authorList>
    </citation>
    <scope>NUCLEOTIDE SEQUENCE [LARGE SCALE GENOMIC DNA]</scope>
    <source>
        <strain evidence="5">MME-070</strain>
    </source>
</reference>
<protein>
    <recommendedName>
        <fullName evidence="2">Biotin transporter</fullName>
    </recommendedName>
</protein>
<dbReference type="KEGG" id="rom:EI983_15345"/>